<dbReference type="RefSeq" id="WP_306207663.1">
    <property type="nucleotide sequence ID" value="NZ_CP132353.1"/>
</dbReference>
<dbReference type="InterPro" id="IPR007136">
    <property type="entry name" value="DUF347"/>
</dbReference>
<feature type="transmembrane region" description="Helical" evidence="1">
    <location>
        <begin position="162"/>
        <end position="184"/>
    </location>
</feature>
<name>A0AA50DJJ9_9GAMM</name>
<accession>A0AA50DJJ9</accession>
<sequence length="254" mass="27283">MTNTQQAITKIPAVTAIFWLIKIAATTLGETGGDAVTMSMDLGYLTGTLIFAVIFLIAVTVQIKSPRFNPFIYWFTVIATTTVGTTLADFADRSLGIGYLGGSIILSTLLATSLFFWWALCGTVAVHSVNNRRTEIFYWITIMFSQTLGTALGDWTADSAGLGYAGGIVLFAAALIILIGCYLFTRWSRTAIFWAAFILTRPLGAVVGDFLDKPLAQGGLELSRYSASLALMLFIIAAIALLPQRSASPLPEAA</sequence>
<evidence type="ECO:0000313" key="3">
    <source>
        <dbReference type="Proteomes" id="UP001228139"/>
    </source>
</evidence>
<dbReference type="Pfam" id="PF03988">
    <property type="entry name" value="DUF347"/>
    <property type="match status" value="4"/>
</dbReference>
<protein>
    <recommendedName>
        <fullName evidence="4">Membrane-anchored protein</fullName>
    </recommendedName>
</protein>
<gene>
    <name evidence="2" type="ORF">Q3V30_16870</name>
</gene>
<evidence type="ECO:0000256" key="1">
    <source>
        <dbReference type="SAM" id="Phobius"/>
    </source>
</evidence>
<organism evidence="2 3">
    <name type="scientific">Erwinia pyri</name>
    <dbReference type="NCBI Taxonomy" id="3062598"/>
    <lineage>
        <taxon>Bacteria</taxon>
        <taxon>Pseudomonadati</taxon>
        <taxon>Pseudomonadota</taxon>
        <taxon>Gammaproteobacteria</taxon>
        <taxon>Enterobacterales</taxon>
        <taxon>Erwiniaceae</taxon>
        <taxon>Erwinia</taxon>
    </lineage>
</organism>
<dbReference type="Proteomes" id="UP001228139">
    <property type="component" value="Chromosome"/>
</dbReference>
<keyword evidence="1" id="KW-0472">Membrane</keyword>
<feature type="transmembrane region" description="Helical" evidence="1">
    <location>
        <begin position="71"/>
        <end position="91"/>
    </location>
</feature>
<feature type="transmembrane region" description="Helical" evidence="1">
    <location>
        <begin position="223"/>
        <end position="242"/>
    </location>
</feature>
<dbReference type="EMBL" id="CP132353">
    <property type="protein sequence ID" value="WLS78122.1"/>
    <property type="molecule type" value="Genomic_DNA"/>
</dbReference>
<feature type="transmembrane region" description="Helical" evidence="1">
    <location>
        <begin position="42"/>
        <end position="59"/>
    </location>
</feature>
<evidence type="ECO:0000313" key="2">
    <source>
        <dbReference type="EMBL" id="WLS78122.1"/>
    </source>
</evidence>
<keyword evidence="1" id="KW-1133">Transmembrane helix</keyword>
<feature type="transmembrane region" description="Helical" evidence="1">
    <location>
        <begin position="136"/>
        <end position="156"/>
    </location>
</feature>
<keyword evidence="3" id="KW-1185">Reference proteome</keyword>
<dbReference type="KEGG" id="epi:Q3V30_16870"/>
<evidence type="ECO:0008006" key="4">
    <source>
        <dbReference type="Google" id="ProtNLM"/>
    </source>
</evidence>
<feature type="transmembrane region" description="Helical" evidence="1">
    <location>
        <begin position="97"/>
        <end position="124"/>
    </location>
</feature>
<proteinExistence type="predicted"/>
<reference evidence="2 3" key="1">
    <citation type="submission" date="2023-07" db="EMBL/GenBank/DDBJ databases">
        <title>Pathogenic bacteria of pear tree diseases.</title>
        <authorList>
            <person name="Zhang Z."/>
            <person name="He L."/>
            <person name="Huang R."/>
        </authorList>
    </citation>
    <scope>NUCLEOTIDE SEQUENCE [LARGE SCALE GENOMIC DNA]</scope>
    <source>
        <strain evidence="2 3">DE2</strain>
    </source>
</reference>
<feature type="transmembrane region" description="Helical" evidence="1">
    <location>
        <begin position="191"/>
        <end position="211"/>
    </location>
</feature>
<dbReference type="AlphaFoldDB" id="A0AA50DJJ9"/>
<keyword evidence="1" id="KW-0812">Transmembrane</keyword>